<dbReference type="Proteomes" id="UP000252519">
    <property type="component" value="Unassembled WGS sequence"/>
</dbReference>
<proteinExistence type="predicted"/>
<accession>A0A368FDC3</accession>
<sequence>MSPKTCTDREENEKSRFERLVSESPPKAKPPDRPPAPVGEESKDTNEKNGHDKKRFKKSRGL</sequence>
<dbReference type="EMBL" id="JOJR01002189">
    <property type="protein sequence ID" value="RCN28999.1"/>
    <property type="molecule type" value="Genomic_DNA"/>
</dbReference>
<feature type="compositionally biased region" description="Basic and acidic residues" evidence="1">
    <location>
        <begin position="40"/>
        <end position="50"/>
    </location>
</feature>
<keyword evidence="3" id="KW-1185">Reference proteome</keyword>
<feature type="compositionally biased region" description="Basic residues" evidence="1">
    <location>
        <begin position="51"/>
        <end position="62"/>
    </location>
</feature>
<organism evidence="2 3">
    <name type="scientific">Ancylostoma caninum</name>
    <name type="common">Dog hookworm</name>
    <dbReference type="NCBI Taxonomy" id="29170"/>
    <lineage>
        <taxon>Eukaryota</taxon>
        <taxon>Metazoa</taxon>
        <taxon>Ecdysozoa</taxon>
        <taxon>Nematoda</taxon>
        <taxon>Chromadorea</taxon>
        <taxon>Rhabditida</taxon>
        <taxon>Rhabditina</taxon>
        <taxon>Rhabditomorpha</taxon>
        <taxon>Strongyloidea</taxon>
        <taxon>Ancylostomatidae</taxon>
        <taxon>Ancylostomatinae</taxon>
        <taxon>Ancylostoma</taxon>
    </lineage>
</organism>
<gene>
    <name evidence="2" type="ORF">ANCCAN_25246</name>
</gene>
<evidence type="ECO:0000256" key="1">
    <source>
        <dbReference type="SAM" id="MobiDB-lite"/>
    </source>
</evidence>
<dbReference type="AlphaFoldDB" id="A0A368FDC3"/>
<evidence type="ECO:0000313" key="2">
    <source>
        <dbReference type="EMBL" id="RCN28999.1"/>
    </source>
</evidence>
<feature type="compositionally biased region" description="Basic and acidic residues" evidence="1">
    <location>
        <begin position="1"/>
        <end position="21"/>
    </location>
</feature>
<name>A0A368FDC3_ANCCA</name>
<protein>
    <submittedName>
        <fullName evidence="2">Uncharacterized protein</fullName>
    </submittedName>
</protein>
<feature type="region of interest" description="Disordered" evidence="1">
    <location>
        <begin position="1"/>
        <end position="62"/>
    </location>
</feature>
<evidence type="ECO:0000313" key="3">
    <source>
        <dbReference type="Proteomes" id="UP000252519"/>
    </source>
</evidence>
<reference evidence="2 3" key="1">
    <citation type="submission" date="2014-10" db="EMBL/GenBank/DDBJ databases">
        <title>Draft genome of the hookworm Ancylostoma caninum.</title>
        <authorList>
            <person name="Mitreva M."/>
        </authorList>
    </citation>
    <scope>NUCLEOTIDE SEQUENCE [LARGE SCALE GENOMIC DNA]</scope>
    <source>
        <strain evidence="2 3">Baltimore</strain>
    </source>
</reference>
<comment type="caution">
    <text evidence="2">The sequence shown here is derived from an EMBL/GenBank/DDBJ whole genome shotgun (WGS) entry which is preliminary data.</text>
</comment>